<gene>
    <name evidence="1" type="ORF">NOCA1140093</name>
</gene>
<dbReference type="EMBL" id="CZKB01000006">
    <property type="protein sequence ID" value="CUR58420.1"/>
    <property type="molecule type" value="Genomic_DNA"/>
</dbReference>
<evidence type="ECO:0008006" key="2">
    <source>
        <dbReference type="Google" id="ProtNLM"/>
    </source>
</evidence>
<reference evidence="1" key="1">
    <citation type="submission" date="2015-08" db="EMBL/GenBank/DDBJ databases">
        <authorList>
            <person name="Babu N.S."/>
            <person name="Beckwith C.J."/>
            <person name="Beseler K.G."/>
            <person name="Brison A."/>
            <person name="Carone J.V."/>
            <person name="Caskin T.P."/>
            <person name="Diamond M."/>
            <person name="Durham M.E."/>
            <person name="Foxe J.M."/>
            <person name="Go M."/>
            <person name="Henderson B.A."/>
            <person name="Jones I.B."/>
            <person name="McGettigan J.A."/>
            <person name="Micheletti S.J."/>
            <person name="Nasrallah M.E."/>
            <person name="Ortiz D."/>
            <person name="Piller C.R."/>
            <person name="Privatt S.R."/>
            <person name="Schneider S.L."/>
            <person name="Sharp S."/>
            <person name="Smith T.C."/>
            <person name="Stanton J.D."/>
            <person name="Ullery H.E."/>
            <person name="Wilson R.J."/>
            <person name="Serrano M.G."/>
            <person name="Buck G."/>
            <person name="Lee V."/>
            <person name="Wang Y."/>
            <person name="Carvalho R."/>
            <person name="Voegtly L."/>
            <person name="Shi R."/>
            <person name="Duckworth R."/>
            <person name="Johnson A."/>
            <person name="Loviza R."/>
            <person name="Walstead R."/>
            <person name="Shah Z."/>
            <person name="Kiflezghi M."/>
            <person name="Wade K."/>
            <person name="Ball S.L."/>
            <person name="Bradley K.W."/>
            <person name="Asai D.J."/>
            <person name="Bowman C.A."/>
            <person name="Russell D.A."/>
            <person name="Pope W.H."/>
            <person name="Jacobs-Sera D."/>
            <person name="Hendrix R.W."/>
            <person name="Hatfull G.F."/>
        </authorList>
    </citation>
    <scope>NUCLEOTIDE SEQUENCE</scope>
</reference>
<name>A0A2P2C8X5_9ZZZZ</name>
<dbReference type="AlphaFoldDB" id="A0A2P2C8X5"/>
<accession>A0A2P2C8X5</accession>
<organism evidence="1">
    <name type="scientific">metagenome</name>
    <dbReference type="NCBI Taxonomy" id="256318"/>
    <lineage>
        <taxon>unclassified sequences</taxon>
        <taxon>metagenomes</taxon>
    </lineage>
</organism>
<protein>
    <recommendedName>
        <fullName evidence="2">Integrase</fullName>
    </recommendedName>
</protein>
<evidence type="ECO:0000313" key="1">
    <source>
        <dbReference type="EMBL" id="CUR58420.1"/>
    </source>
</evidence>
<proteinExistence type="predicted"/>
<sequence>MKVVQERLGHSSTALRADPYIHVLPPVHAEAAELIAEPLLP</sequence>